<protein>
    <submittedName>
        <fullName evidence="1 2">Uncharacterized protein</fullName>
    </submittedName>
</protein>
<dbReference type="GeneID" id="20346284"/>
<dbReference type="EnsemblFungi" id="EJT75900">
    <property type="protein sequence ID" value="EJT75900"/>
    <property type="gene ID" value="GGTG_05826"/>
</dbReference>
<reference evidence="1" key="2">
    <citation type="submission" date="2010-07" db="EMBL/GenBank/DDBJ databases">
        <authorList>
            <consortium name="The Broad Institute Genome Sequencing Platform"/>
            <consortium name="Broad Institute Genome Sequencing Center for Infectious Disease"/>
            <person name="Ma L.-J."/>
            <person name="Dead R."/>
            <person name="Young S."/>
            <person name="Zeng Q."/>
            <person name="Koehrsen M."/>
            <person name="Alvarado L."/>
            <person name="Berlin A."/>
            <person name="Chapman S.B."/>
            <person name="Chen Z."/>
            <person name="Freedman E."/>
            <person name="Gellesch M."/>
            <person name="Goldberg J."/>
            <person name="Griggs A."/>
            <person name="Gujja S."/>
            <person name="Heilman E.R."/>
            <person name="Heiman D."/>
            <person name="Hepburn T."/>
            <person name="Howarth C."/>
            <person name="Jen D."/>
            <person name="Larson L."/>
            <person name="Mehta T."/>
            <person name="Neiman D."/>
            <person name="Pearson M."/>
            <person name="Roberts A."/>
            <person name="Saif S."/>
            <person name="Shea T."/>
            <person name="Shenoy N."/>
            <person name="Sisk P."/>
            <person name="Stolte C."/>
            <person name="Sykes S."/>
            <person name="Walk T."/>
            <person name="White J."/>
            <person name="Yandava C."/>
            <person name="Haas B."/>
            <person name="Nusbaum C."/>
            <person name="Birren B."/>
        </authorList>
    </citation>
    <scope>NUCLEOTIDE SEQUENCE</scope>
    <source>
        <strain evidence="1">R3-111a-1</strain>
    </source>
</reference>
<dbReference type="EMBL" id="GL385397">
    <property type="protein sequence ID" value="EJT75900.1"/>
    <property type="molecule type" value="Genomic_DNA"/>
</dbReference>
<reference evidence="2" key="5">
    <citation type="submission" date="2018-04" db="UniProtKB">
        <authorList>
            <consortium name="EnsemblFungi"/>
        </authorList>
    </citation>
    <scope>IDENTIFICATION</scope>
    <source>
        <strain evidence="2">R3-111a-1</strain>
    </source>
</reference>
<gene>
    <name evidence="2" type="primary">20346284</name>
    <name evidence="1" type="ORF">GGTG_05826</name>
</gene>
<evidence type="ECO:0000313" key="1">
    <source>
        <dbReference type="EMBL" id="EJT75900.1"/>
    </source>
</evidence>
<name>J3NX18_GAET3</name>
<dbReference type="eggNOG" id="ENOG502RMUC">
    <property type="taxonomic scope" value="Eukaryota"/>
</dbReference>
<dbReference type="Proteomes" id="UP000006039">
    <property type="component" value="Unassembled WGS sequence"/>
</dbReference>
<evidence type="ECO:0000313" key="2">
    <source>
        <dbReference type="EnsemblFungi" id="EJT75900"/>
    </source>
</evidence>
<dbReference type="AlphaFoldDB" id="J3NX18"/>
<evidence type="ECO:0000313" key="3">
    <source>
        <dbReference type="Proteomes" id="UP000006039"/>
    </source>
</evidence>
<sequence length="287" mass="31472">MPEPTYHVCPDFRIPPPPDGHLMLGTILKSLDENGVHDPLNKGREIAVHPEELRPKAAPFAQRGFTRSLTELQSTEGGIWAKIFGLGSLSANFSRTRGMGKFLTVKELLSREFLPDDEYMHQSLSIPKVNVYVTTRKLKVPVYMITGIMVATGASWSDTATKAGGARAKDGVAVLGTQMEFGGAMGHTKGKASVTGVEDSDDFVLGIRVRKIWWDEGIRQVSDQVVGRALDSQKREVRISERDAGMRVVDDFGLGDNEQDADASDERFVDDGTLTGMEPTVWILPQA</sequence>
<keyword evidence="3" id="KW-1185">Reference proteome</keyword>
<dbReference type="VEuPathDB" id="FungiDB:GGTG_05826"/>
<organism evidence="1">
    <name type="scientific">Gaeumannomyces tritici (strain R3-111a-1)</name>
    <name type="common">Wheat and barley take-all root rot fungus</name>
    <name type="synonym">Gaeumannomyces graminis var. tritici</name>
    <dbReference type="NCBI Taxonomy" id="644352"/>
    <lineage>
        <taxon>Eukaryota</taxon>
        <taxon>Fungi</taxon>
        <taxon>Dikarya</taxon>
        <taxon>Ascomycota</taxon>
        <taxon>Pezizomycotina</taxon>
        <taxon>Sordariomycetes</taxon>
        <taxon>Sordariomycetidae</taxon>
        <taxon>Magnaporthales</taxon>
        <taxon>Magnaporthaceae</taxon>
        <taxon>Gaeumannomyces</taxon>
    </lineage>
</organism>
<reference evidence="3" key="1">
    <citation type="submission" date="2010-07" db="EMBL/GenBank/DDBJ databases">
        <title>The genome sequence of Gaeumannomyces graminis var. tritici strain R3-111a-1.</title>
        <authorList>
            <consortium name="The Broad Institute Genome Sequencing Platform"/>
            <person name="Ma L.-J."/>
            <person name="Dead R."/>
            <person name="Young S."/>
            <person name="Zeng Q."/>
            <person name="Koehrsen M."/>
            <person name="Alvarado L."/>
            <person name="Berlin A."/>
            <person name="Chapman S.B."/>
            <person name="Chen Z."/>
            <person name="Freedman E."/>
            <person name="Gellesch M."/>
            <person name="Goldberg J."/>
            <person name="Griggs A."/>
            <person name="Gujja S."/>
            <person name="Heilman E.R."/>
            <person name="Heiman D."/>
            <person name="Hepburn T."/>
            <person name="Howarth C."/>
            <person name="Jen D."/>
            <person name="Larson L."/>
            <person name="Mehta T."/>
            <person name="Neiman D."/>
            <person name="Pearson M."/>
            <person name="Roberts A."/>
            <person name="Saif S."/>
            <person name="Shea T."/>
            <person name="Shenoy N."/>
            <person name="Sisk P."/>
            <person name="Stolte C."/>
            <person name="Sykes S."/>
            <person name="Walk T."/>
            <person name="White J."/>
            <person name="Yandava C."/>
            <person name="Haas B."/>
            <person name="Nusbaum C."/>
            <person name="Birren B."/>
        </authorList>
    </citation>
    <scope>NUCLEOTIDE SEQUENCE [LARGE SCALE GENOMIC DNA]</scope>
    <source>
        <strain evidence="3">R3-111a-1</strain>
    </source>
</reference>
<dbReference type="RefSeq" id="XP_009221900.1">
    <property type="nucleotide sequence ID" value="XM_009223636.1"/>
</dbReference>
<dbReference type="OrthoDB" id="4500473at2759"/>
<dbReference type="STRING" id="644352.J3NX18"/>
<reference evidence="2" key="4">
    <citation type="journal article" date="2015" name="G3 (Bethesda)">
        <title>Genome sequences of three phytopathogenic species of the Magnaporthaceae family of fungi.</title>
        <authorList>
            <person name="Okagaki L.H."/>
            <person name="Nunes C.C."/>
            <person name="Sailsbery J."/>
            <person name="Clay B."/>
            <person name="Brown D."/>
            <person name="John T."/>
            <person name="Oh Y."/>
            <person name="Young N."/>
            <person name="Fitzgerald M."/>
            <person name="Haas B.J."/>
            <person name="Zeng Q."/>
            <person name="Young S."/>
            <person name="Adiconis X."/>
            <person name="Fan L."/>
            <person name="Levin J.Z."/>
            <person name="Mitchell T.K."/>
            <person name="Okubara P.A."/>
            <person name="Farman M.L."/>
            <person name="Kohn L.M."/>
            <person name="Birren B."/>
            <person name="Ma L.-J."/>
            <person name="Dean R.A."/>
        </authorList>
    </citation>
    <scope>NUCLEOTIDE SEQUENCE</scope>
    <source>
        <strain evidence="2">R3-111a-1</strain>
    </source>
</reference>
<reference evidence="1" key="3">
    <citation type="submission" date="2010-09" db="EMBL/GenBank/DDBJ databases">
        <title>Annotation of Gaeumannomyces graminis var. tritici R3-111a-1.</title>
        <authorList>
            <consortium name="The Broad Institute Genome Sequencing Platform"/>
            <person name="Ma L.-J."/>
            <person name="Dead R."/>
            <person name="Young S.K."/>
            <person name="Zeng Q."/>
            <person name="Gargeya S."/>
            <person name="Fitzgerald M."/>
            <person name="Haas B."/>
            <person name="Abouelleil A."/>
            <person name="Alvarado L."/>
            <person name="Arachchi H.M."/>
            <person name="Berlin A."/>
            <person name="Brown A."/>
            <person name="Chapman S.B."/>
            <person name="Chen Z."/>
            <person name="Dunbar C."/>
            <person name="Freedman E."/>
            <person name="Gearin G."/>
            <person name="Gellesch M."/>
            <person name="Goldberg J."/>
            <person name="Griggs A."/>
            <person name="Gujja S."/>
            <person name="Heiman D."/>
            <person name="Howarth C."/>
            <person name="Larson L."/>
            <person name="Lui A."/>
            <person name="MacDonald P.J.P."/>
            <person name="Mehta T."/>
            <person name="Montmayeur A."/>
            <person name="Murphy C."/>
            <person name="Neiman D."/>
            <person name="Pearson M."/>
            <person name="Priest M."/>
            <person name="Roberts A."/>
            <person name="Saif S."/>
            <person name="Shea T."/>
            <person name="Shenoy N."/>
            <person name="Sisk P."/>
            <person name="Stolte C."/>
            <person name="Sykes S."/>
            <person name="Yandava C."/>
            <person name="Wortman J."/>
            <person name="Nusbaum C."/>
            <person name="Birren B."/>
        </authorList>
    </citation>
    <scope>NUCLEOTIDE SEQUENCE</scope>
    <source>
        <strain evidence="1">R3-111a-1</strain>
    </source>
</reference>
<proteinExistence type="predicted"/>
<dbReference type="HOGENOM" id="CLU_057547_1_0_1"/>
<accession>J3NX18</accession>